<comment type="subcellular location">
    <subcellularLocation>
        <location evidence="1">Cell membrane</location>
        <topology evidence="1">Multi-pass membrane protein</topology>
    </subcellularLocation>
</comment>
<organism evidence="8 9">
    <name type="scientific">Bacillus mesophilus</name>
    <dbReference type="NCBI Taxonomy" id="1808955"/>
    <lineage>
        <taxon>Bacteria</taxon>
        <taxon>Bacillati</taxon>
        <taxon>Bacillota</taxon>
        <taxon>Bacilli</taxon>
        <taxon>Bacillales</taxon>
        <taxon>Bacillaceae</taxon>
        <taxon>Bacillus</taxon>
    </lineage>
</organism>
<sequence length="370" mass="42102">MNTVAYFFFQNMALIIAFMFLYIKLKDFFLERKITSFLLISPLLASFLSLVVMLHPLEYEGMKLDLREVPLFFISFIGGWKWGLVSSILPSLYRFSLGGPTVIEGIMQSILLPVLIGSLFYGKGNFIPETTILNLKKLIGTLLLFEVIKSILMIITTPITVQLSFIMSIFAVLAVLGMGLMLNDANRSNMMKKELLYLSNHDSLTHLPNIRWFKEEAQKQLDKKSKVAIAMFDVDYFKKFNDTNGHQAGDEVLRDLSQLLADHIGKEALIARYGGEEFIIFYKNATNRVYIEDVISRFKDKIEQFPFIGRENIPEQKVTISVGISFSNSNDSLENMIKEADQALYESKNSGRNKVTVYSEGQTKSIIEPS</sequence>
<evidence type="ECO:0000256" key="3">
    <source>
        <dbReference type="ARBA" id="ARBA00022692"/>
    </source>
</evidence>
<keyword evidence="9" id="KW-1185">Reference proteome</keyword>
<evidence type="ECO:0000256" key="5">
    <source>
        <dbReference type="ARBA" id="ARBA00023136"/>
    </source>
</evidence>
<proteinExistence type="predicted"/>
<dbReference type="InterPro" id="IPR029787">
    <property type="entry name" value="Nucleotide_cyclase"/>
</dbReference>
<dbReference type="PANTHER" id="PTHR45138">
    <property type="entry name" value="REGULATORY COMPONENTS OF SENSORY TRANSDUCTION SYSTEM"/>
    <property type="match status" value="1"/>
</dbReference>
<dbReference type="InterPro" id="IPR000160">
    <property type="entry name" value="GGDEF_dom"/>
</dbReference>
<evidence type="ECO:0000256" key="6">
    <source>
        <dbReference type="SAM" id="Phobius"/>
    </source>
</evidence>
<feature type="transmembrane region" description="Helical" evidence="6">
    <location>
        <begin position="165"/>
        <end position="183"/>
    </location>
</feature>
<comment type="caution">
    <text evidence="8">The sequence shown here is derived from an EMBL/GenBank/DDBJ whole genome shotgun (WGS) entry which is preliminary data.</text>
</comment>
<dbReference type="RefSeq" id="WP_163180057.1">
    <property type="nucleotide sequence ID" value="NZ_JAAIWM010000004.1"/>
</dbReference>
<evidence type="ECO:0000313" key="9">
    <source>
        <dbReference type="Proteomes" id="UP000481043"/>
    </source>
</evidence>
<dbReference type="SMART" id="SM00267">
    <property type="entry name" value="GGDEF"/>
    <property type="match status" value="1"/>
</dbReference>
<dbReference type="Pfam" id="PF00990">
    <property type="entry name" value="GGDEF"/>
    <property type="match status" value="1"/>
</dbReference>
<evidence type="ECO:0000313" key="8">
    <source>
        <dbReference type="EMBL" id="NEY72597.1"/>
    </source>
</evidence>
<dbReference type="Gene3D" id="3.30.70.270">
    <property type="match status" value="1"/>
</dbReference>
<accession>A0A6M0Q8L1</accession>
<name>A0A6M0Q8L1_9BACI</name>
<dbReference type="GO" id="GO:0000155">
    <property type="term" value="F:phosphorelay sensor kinase activity"/>
    <property type="evidence" value="ECO:0007669"/>
    <property type="project" value="InterPro"/>
</dbReference>
<protein>
    <submittedName>
        <fullName evidence="8">Diguanylate cyclase</fullName>
    </submittedName>
</protein>
<keyword evidence="5 6" id="KW-0472">Membrane</keyword>
<dbReference type="FunFam" id="3.30.70.270:FF:000001">
    <property type="entry name" value="Diguanylate cyclase domain protein"/>
    <property type="match status" value="1"/>
</dbReference>
<dbReference type="AlphaFoldDB" id="A0A6M0Q8L1"/>
<dbReference type="Pfam" id="PF07694">
    <property type="entry name" value="5TM-5TMR_LYT"/>
    <property type="match status" value="1"/>
</dbReference>
<dbReference type="GO" id="GO:0043709">
    <property type="term" value="P:cell adhesion involved in single-species biofilm formation"/>
    <property type="evidence" value="ECO:0007669"/>
    <property type="project" value="TreeGrafter"/>
</dbReference>
<feature type="transmembrane region" description="Helical" evidence="6">
    <location>
        <begin position="7"/>
        <end position="25"/>
    </location>
</feature>
<reference evidence="8 9" key="1">
    <citation type="submission" date="2020-02" db="EMBL/GenBank/DDBJ databases">
        <title>Bacillus aquiflavi sp. nov., isolated from yellow water of strong flavor Chinese baijiu in Yibin region of China.</title>
        <authorList>
            <person name="Xie J."/>
        </authorList>
    </citation>
    <scope>NUCLEOTIDE SEQUENCE [LARGE SCALE GENOMIC DNA]</scope>
    <source>
        <strain evidence="8 9">SA4</strain>
    </source>
</reference>
<dbReference type="NCBIfam" id="TIGR00254">
    <property type="entry name" value="GGDEF"/>
    <property type="match status" value="1"/>
</dbReference>
<keyword evidence="4 6" id="KW-1133">Transmembrane helix</keyword>
<evidence type="ECO:0000256" key="2">
    <source>
        <dbReference type="ARBA" id="ARBA00022475"/>
    </source>
</evidence>
<dbReference type="InterPro" id="IPR050469">
    <property type="entry name" value="Diguanylate_Cyclase"/>
</dbReference>
<dbReference type="EMBL" id="JAAIWM010000004">
    <property type="protein sequence ID" value="NEY72597.1"/>
    <property type="molecule type" value="Genomic_DNA"/>
</dbReference>
<keyword evidence="3 6" id="KW-0812">Transmembrane</keyword>
<dbReference type="GO" id="GO:1902201">
    <property type="term" value="P:negative regulation of bacterial-type flagellum-dependent cell motility"/>
    <property type="evidence" value="ECO:0007669"/>
    <property type="project" value="TreeGrafter"/>
</dbReference>
<gene>
    <name evidence="8" type="ORF">G4D63_12740</name>
</gene>
<dbReference type="SUPFAM" id="SSF55073">
    <property type="entry name" value="Nucleotide cyclase"/>
    <property type="match status" value="1"/>
</dbReference>
<keyword evidence="2" id="KW-1003">Cell membrane</keyword>
<dbReference type="PROSITE" id="PS50887">
    <property type="entry name" value="GGDEF"/>
    <property type="match status" value="1"/>
</dbReference>
<feature type="transmembrane region" description="Helical" evidence="6">
    <location>
        <begin position="105"/>
        <end position="126"/>
    </location>
</feature>
<evidence type="ECO:0000256" key="1">
    <source>
        <dbReference type="ARBA" id="ARBA00004651"/>
    </source>
</evidence>
<dbReference type="InterPro" id="IPR011620">
    <property type="entry name" value="Sig_transdc_His_kinase_LytS_TM"/>
</dbReference>
<feature type="transmembrane region" description="Helical" evidence="6">
    <location>
        <begin position="138"/>
        <end position="159"/>
    </location>
</feature>
<dbReference type="Proteomes" id="UP000481043">
    <property type="component" value="Unassembled WGS sequence"/>
</dbReference>
<dbReference type="PANTHER" id="PTHR45138:SF9">
    <property type="entry name" value="DIGUANYLATE CYCLASE DGCM-RELATED"/>
    <property type="match status" value="1"/>
</dbReference>
<feature type="domain" description="GGDEF" evidence="7">
    <location>
        <begin position="225"/>
        <end position="360"/>
    </location>
</feature>
<dbReference type="InterPro" id="IPR043128">
    <property type="entry name" value="Rev_trsase/Diguanyl_cyclase"/>
</dbReference>
<dbReference type="GO" id="GO:0052621">
    <property type="term" value="F:diguanylate cyclase activity"/>
    <property type="evidence" value="ECO:0007669"/>
    <property type="project" value="TreeGrafter"/>
</dbReference>
<feature type="transmembrane region" description="Helical" evidence="6">
    <location>
        <begin position="37"/>
        <end position="57"/>
    </location>
</feature>
<evidence type="ECO:0000259" key="7">
    <source>
        <dbReference type="PROSITE" id="PS50887"/>
    </source>
</evidence>
<evidence type="ECO:0000256" key="4">
    <source>
        <dbReference type="ARBA" id="ARBA00022989"/>
    </source>
</evidence>
<dbReference type="CDD" id="cd01949">
    <property type="entry name" value="GGDEF"/>
    <property type="match status" value="1"/>
</dbReference>
<dbReference type="GO" id="GO:0071555">
    <property type="term" value="P:cell wall organization"/>
    <property type="evidence" value="ECO:0007669"/>
    <property type="project" value="InterPro"/>
</dbReference>
<dbReference type="GO" id="GO:0005886">
    <property type="term" value="C:plasma membrane"/>
    <property type="evidence" value="ECO:0007669"/>
    <property type="project" value="UniProtKB-SubCell"/>
</dbReference>